<gene>
    <name evidence="1" type="ORF">NPIL_557751</name>
</gene>
<reference evidence="1" key="1">
    <citation type="submission" date="2020-08" db="EMBL/GenBank/DDBJ databases">
        <title>Multicomponent nature underlies the extraordinary mechanical properties of spider dragline silk.</title>
        <authorList>
            <person name="Kono N."/>
            <person name="Nakamura H."/>
            <person name="Mori M."/>
            <person name="Yoshida Y."/>
            <person name="Ohtoshi R."/>
            <person name="Malay A.D."/>
            <person name="Moran D.A.P."/>
            <person name="Tomita M."/>
            <person name="Numata K."/>
            <person name="Arakawa K."/>
        </authorList>
    </citation>
    <scope>NUCLEOTIDE SEQUENCE</scope>
</reference>
<comment type="caution">
    <text evidence="1">The sequence shown here is derived from an EMBL/GenBank/DDBJ whole genome shotgun (WGS) entry which is preliminary data.</text>
</comment>
<dbReference type="AlphaFoldDB" id="A0A8X6TUT7"/>
<keyword evidence="2" id="KW-1185">Reference proteome</keyword>
<protein>
    <submittedName>
        <fullName evidence="1">Uncharacterized protein</fullName>
    </submittedName>
</protein>
<proteinExistence type="predicted"/>
<dbReference type="EMBL" id="BMAW01067243">
    <property type="protein sequence ID" value="GFT58784.1"/>
    <property type="molecule type" value="Genomic_DNA"/>
</dbReference>
<evidence type="ECO:0000313" key="2">
    <source>
        <dbReference type="Proteomes" id="UP000887013"/>
    </source>
</evidence>
<sequence length="107" mass="11507">MTPKAEERTVEAPNFEGPVVVTVVVEVVGLSDGNENLVAVELPSEVVEAGAKEKVGAADELGRDVVKDVELFLRHNTKLKPLEKNGAALVATVVEDVPNWKPQIVMH</sequence>
<organism evidence="1 2">
    <name type="scientific">Nephila pilipes</name>
    <name type="common">Giant wood spider</name>
    <name type="synonym">Nephila maculata</name>
    <dbReference type="NCBI Taxonomy" id="299642"/>
    <lineage>
        <taxon>Eukaryota</taxon>
        <taxon>Metazoa</taxon>
        <taxon>Ecdysozoa</taxon>
        <taxon>Arthropoda</taxon>
        <taxon>Chelicerata</taxon>
        <taxon>Arachnida</taxon>
        <taxon>Araneae</taxon>
        <taxon>Araneomorphae</taxon>
        <taxon>Entelegynae</taxon>
        <taxon>Araneoidea</taxon>
        <taxon>Nephilidae</taxon>
        <taxon>Nephila</taxon>
    </lineage>
</organism>
<evidence type="ECO:0000313" key="1">
    <source>
        <dbReference type="EMBL" id="GFT58784.1"/>
    </source>
</evidence>
<dbReference type="Proteomes" id="UP000887013">
    <property type="component" value="Unassembled WGS sequence"/>
</dbReference>
<accession>A0A8X6TUT7</accession>
<name>A0A8X6TUT7_NEPPI</name>